<dbReference type="InterPro" id="IPR036259">
    <property type="entry name" value="MFS_trans_sf"/>
</dbReference>
<feature type="transmembrane region" description="Helical" evidence="1">
    <location>
        <begin position="6"/>
        <end position="27"/>
    </location>
</feature>
<keyword evidence="1" id="KW-0472">Membrane</keyword>
<evidence type="ECO:0008006" key="4">
    <source>
        <dbReference type="Google" id="ProtNLM"/>
    </source>
</evidence>
<keyword evidence="3" id="KW-1185">Reference proteome</keyword>
<proteinExistence type="predicted"/>
<sequence>MRKNLNLMYIISFLQGLIFYGPVSLIYKIQKGVSVKEAFFLEFFLLMITVFTEVLWGYFADKYGYKKLL</sequence>
<keyword evidence="1" id="KW-0812">Transmembrane</keyword>
<feature type="transmembrane region" description="Helical" evidence="1">
    <location>
        <begin position="39"/>
        <end position="59"/>
    </location>
</feature>
<evidence type="ECO:0000256" key="1">
    <source>
        <dbReference type="SAM" id="Phobius"/>
    </source>
</evidence>
<evidence type="ECO:0000313" key="2">
    <source>
        <dbReference type="EMBL" id="CEJ73973.1"/>
    </source>
</evidence>
<dbReference type="Proteomes" id="UP000032811">
    <property type="component" value="Chromosome 1"/>
</dbReference>
<dbReference type="GeneID" id="97537698"/>
<organism evidence="2 3">
    <name type="scientific">Paraclostridium sordellii</name>
    <name type="common">Clostridium sordellii</name>
    <dbReference type="NCBI Taxonomy" id="1505"/>
    <lineage>
        <taxon>Bacteria</taxon>
        <taxon>Bacillati</taxon>
        <taxon>Bacillota</taxon>
        <taxon>Clostridia</taxon>
        <taxon>Peptostreptococcales</taxon>
        <taxon>Peptostreptococcaceae</taxon>
        <taxon>Paraclostridium</taxon>
    </lineage>
</organism>
<protein>
    <recommendedName>
        <fullName evidence="4">Major Facilitator Superfamily protein</fullName>
    </recommendedName>
</protein>
<accession>A0ABM9RPJ2</accession>
<evidence type="ECO:0000313" key="3">
    <source>
        <dbReference type="Proteomes" id="UP000032811"/>
    </source>
</evidence>
<dbReference type="SUPFAM" id="SSF103473">
    <property type="entry name" value="MFS general substrate transporter"/>
    <property type="match status" value="1"/>
</dbReference>
<keyword evidence="1" id="KW-1133">Transmembrane helix</keyword>
<dbReference type="EMBL" id="LN679998">
    <property type="protein sequence ID" value="CEJ73973.1"/>
    <property type="molecule type" value="Genomic_DNA"/>
</dbReference>
<name>A0ABM9RPJ2_PARSO</name>
<dbReference type="RefSeq" id="WP_057545098.1">
    <property type="nucleotide sequence ID" value="NZ_CDNJ01000003.1"/>
</dbReference>
<reference evidence="2 3" key="1">
    <citation type="submission" date="2014-11" db="EMBL/GenBank/DDBJ databases">
        <authorList>
            <person name="Aslett M.A."/>
            <person name="De Silva N."/>
        </authorList>
    </citation>
    <scope>NUCLEOTIDE SEQUENCE [LARGE SCALE GENOMIC DNA]</scope>
    <source>
        <strain evidence="2 3">ATCC9714</strain>
    </source>
</reference>
<gene>
    <name evidence="2" type="ORF">ATCC9714_18611</name>
</gene>
<dbReference type="Gene3D" id="1.20.1250.20">
    <property type="entry name" value="MFS general substrate transporter like domains"/>
    <property type="match status" value="1"/>
</dbReference>